<dbReference type="STRING" id="31246.A0A183P9U8"/>
<accession>A0A183P9U8</accession>
<evidence type="ECO:0000313" key="1">
    <source>
        <dbReference type="EMBL" id="VDP57169.1"/>
    </source>
</evidence>
<proteinExistence type="predicted"/>
<organism evidence="1 2">
    <name type="scientific">Schistosoma mattheei</name>
    <dbReference type="NCBI Taxonomy" id="31246"/>
    <lineage>
        <taxon>Eukaryota</taxon>
        <taxon>Metazoa</taxon>
        <taxon>Spiralia</taxon>
        <taxon>Lophotrochozoa</taxon>
        <taxon>Platyhelminthes</taxon>
        <taxon>Trematoda</taxon>
        <taxon>Digenea</taxon>
        <taxon>Strigeidida</taxon>
        <taxon>Schistosomatoidea</taxon>
        <taxon>Schistosomatidae</taxon>
        <taxon>Schistosoma</taxon>
    </lineage>
</organism>
<protein>
    <submittedName>
        <fullName evidence="1">Uncharacterized protein</fullName>
    </submittedName>
</protein>
<dbReference type="Proteomes" id="UP000269396">
    <property type="component" value="Unassembled WGS sequence"/>
</dbReference>
<sequence>MITLFALGLAVGVALSVGILAIFQLKAVSRNQTGIESWIVAKMTICHTDVHNISLRIELLLAVLFIRRPDNFTLSQEVFWIFLWSGKVLGDGYYWPVVKGCTQYDLTLEQIYQKRLKQKIQRTFKITQNYDGSRCMCFRYGCLTAIRSPCFEEPRISVRVGDALMVTRGTK</sequence>
<evidence type="ECO:0000313" key="2">
    <source>
        <dbReference type="Proteomes" id="UP000269396"/>
    </source>
</evidence>
<reference evidence="1 2" key="1">
    <citation type="submission" date="2018-11" db="EMBL/GenBank/DDBJ databases">
        <authorList>
            <consortium name="Pathogen Informatics"/>
        </authorList>
    </citation>
    <scope>NUCLEOTIDE SEQUENCE [LARGE SCALE GENOMIC DNA]</scope>
    <source>
        <strain>Denwood</strain>
        <strain evidence="2">Zambia</strain>
    </source>
</reference>
<dbReference type="AlphaFoldDB" id="A0A183P9U8"/>
<dbReference type="EMBL" id="UZAL01031190">
    <property type="protein sequence ID" value="VDP57169.1"/>
    <property type="molecule type" value="Genomic_DNA"/>
</dbReference>
<keyword evidence="2" id="KW-1185">Reference proteome</keyword>
<gene>
    <name evidence="1" type="ORF">SMTD_LOCUS11134</name>
</gene>
<name>A0A183P9U8_9TREM</name>